<keyword evidence="3" id="KW-1185">Reference proteome</keyword>
<feature type="non-terminal residue" evidence="2">
    <location>
        <position position="52"/>
    </location>
</feature>
<reference evidence="2" key="1">
    <citation type="submission" date="2020-08" db="EMBL/GenBank/DDBJ databases">
        <title>Multicomponent nature underlies the extraordinary mechanical properties of spider dragline silk.</title>
        <authorList>
            <person name="Kono N."/>
            <person name="Nakamura H."/>
            <person name="Mori M."/>
            <person name="Yoshida Y."/>
            <person name="Ohtoshi R."/>
            <person name="Malay A.D."/>
            <person name="Moran D.A.P."/>
            <person name="Tomita M."/>
            <person name="Numata K."/>
            <person name="Arakawa K."/>
        </authorList>
    </citation>
    <scope>NUCLEOTIDE SEQUENCE</scope>
</reference>
<organism evidence="2 3">
    <name type="scientific">Trichonephila inaurata madagascariensis</name>
    <dbReference type="NCBI Taxonomy" id="2747483"/>
    <lineage>
        <taxon>Eukaryota</taxon>
        <taxon>Metazoa</taxon>
        <taxon>Ecdysozoa</taxon>
        <taxon>Arthropoda</taxon>
        <taxon>Chelicerata</taxon>
        <taxon>Arachnida</taxon>
        <taxon>Araneae</taxon>
        <taxon>Araneomorphae</taxon>
        <taxon>Entelegynae</taxon>
        <taxon>Araneoidea</taxon>
        <taxon>Nephilidae</taxon>
        <taxon>Trichonephila</taxon>
        <taxon>Trichonephila inaurata</taxon>
    </lineage>
</organism>
<name>A0A8X6YR03_9ARAC</name>
<comment type="caution">
    <text evidence="2">The sequence shown here is derived from an EMBL/GenBank/DDBJ whole genome shotgun (WGS) entry which is preliminary data.</text>
</comment>
<dbReference type="GO" id="GO:0007165">
    <property type="term" value="P:signal transduction"/>
    <property type="evidence" value="ECO:0007669"/>
    <property type="project" value="InterPro"/>
</dbReference>
<dbReference type="Proteomes" id="UP000886998">
    <property type="component" value="Unassembled WGS sequence"/>
</dbReference>
<sequence>MVLIRLPTPLITKRTHCKLANSIGQFSPTRSKLASLRLVYPTRGYQNTPLPE</sequence>
<dbReference type="AlphaFoldDB" id="A0A8X6YR03"/>
<feature type="domain" description="Rho-GAP" evidence="1">
    <location>
        <begin position="1"/>
        <end position="52"/>
    </location>
</feature>
<gene>
    <name evidence="2" type="ORF">TNIN_450441</name>
</gene>
<accession>A0A8X6YR03</accession>
<dbReference type="PROSITE" id="PS50238">
    <property type="entry name" value="RHOGAP"/>
    <property type="match status" value="1"/>
</dbReference>
<evidence type="ECO:0000313" key="2">
    <source>
        <dbReference type="EMBL" id="GFY75435.1"/>
    </source>
</evidence>
<dbReference type="InterPro" id="IPR000198">
    <property type="entry name" value="RhoGAP_dom"/>
</dbReference>
<proteinExistence type="predicted"/>
<dbReference type="EMBL" id="BMAV01021392">
    <property type="protein sequence ID" value="GFY75435.1"/>
    <property type="molecule type" value="Genomic_DNA"/>
</dbReference>
<evidence type="ECO:0000259" key="1">
    <source>
        <dbReference type="PROSITE" id="PS50238"/>
    </source>
</evidence>
<protein>
    <recommendedName>
        <fullName evidence="1">Rho-GAP domain-containing protein</fullName>
    </recommendedName>
</protein>
<evidence type="ECO:0000313" key="3">
    <source>
        <dbReference type="Proteomes" id="UP000886998"/>
    </source>
</evidence>